<evidence type="ECO:0000256" key="3">
    <source>
        <dbReference type="RuleBase" id="RU003616"/>
    </source>
</evidence>
<comment type="caution">
    <text evidence="5">The sequence shown here is derived from an EMBL/GenBank/DDBJ whole genome shotgun (WGS) entry which is preliminary data.</text>
</comment>
<accession>A0A2M9FVN3</accession>
<dbReference type="AlphaFoldDB" id="A0A2M9FVN3"/>
<comment type="similarity">
    <text evidence="2 3">Belongs to the small heat shock protein (HSP20) family.</text>
</comment>
<dbReference type="PANTHER" id="PTHR47062">
    <property type="match status" value="1"/>
</dbReference>
<sequence length="152" mass="17203">MRTFDLTPLFRNSVGFDRFDRLFDVAFNSNEGPAFPAYDIVKSGDDDYRISLAVAGYDEDDIDITQEGRTLTVSGKVEERQEESEQTSFLYRGIARRAFTRRFHLADTVRVTGAKMENGLLHIDLVNEIPEAEKPRQIEINGGKQKSLPQAA</sequence>
<dbReference type="OrthoDB" id="9810618at2"/>
<dbReference type="PANTHER" id="PTHR47062:SF1">
    <property type="entry name" value="SMALL HEAT SHOCK PROTEIN IBPA"/>
    <property type="match status" value="1"/>
</dbReference>
<dbReference type="CDD" id="cd06470">
    <property type="entry name" value="ACD_IbpA-B_like"/>
    <property type="match status" value="1"/>
</dbReference>
<evidence type="ECO:0000256" key="1">
    <source>
        <dbReference type="ARBA" id="ARBA00023016"/>
    </source>
</evidence>
<dbReference type="EMBL" id="PHIG01000063">
    <property type="protein sequence ID" value="PJK27507.1"/>
    <property type="molecule type" value="Genomic_DNA"/>
</dbReference>
<proteinExistence type="inferred from homology"/>
<organism evidence="5 6">
    <name type="scientific">Minwuia thermotolerans</name>
    <dbReference type="NCBI Taxonomy" id="2056226"/>
    <lineage>
        <taxon>Bacteria</taxon>
        <taxon>Pseudomonadati</taxon>
        <taxon>Pseudomonadota</taxon>
        <taxon>Alphaproteobacteria</taxon>
        <taxon>Minwuiales</taxon>
        <taxon>Minwuiaceae</taxon>
        <taxon>Minwuia</taxon>
    </lineage>
</organism>
<reference evidence="5 6" key="1">
    <citation type="submission" date="2017-11" db="EMBL/GenBank/DDBJ databases">
        <title>Draft genome sequence of Rhizobiales bacterium SY3-13.</title>
        <authorList>
            <person name="Sun C."/>
        </authorList>
    </citation>
    <scope>NUCLEOTIDE SEQUENCE [LARGE SCALE GENOMIC DNA]</scope>
    <source>
        <strain evidence="5 6">SY3-13</strain>
    </source>
</reference>
<evidence type="ECO:0000259" key="4">
    <source>
        <dbReference type="PROSITE" id="PS01031"/>
    </source>
</evidence>
<dbReference type="InterPro" id="IPR008978">
    <property type="entry name" value="HSP20-like_chaperone"/>
</dbReference>
<dbReference type="InterPro" id="IPR037913">
    <property type="entry name" value="ACD_IbpA/B"/>
</dbReference>
<feature type="domain" description="SHSP" evidence="4">
    <location>
        <begin position="29"/>
        <end position="143"/>
    </location>
</feature>
<evidence type="ECO:0000313" key="6">
    <source>
        <dbReference type="Proteomes" id="UP000229498"/>
    </source>
</evidence>
<dbReference type="Pfam" id="PF00011">
    <property type="entry name" value="HSP20"/>
    <property type="match status" value="1"/>
</dbReference>
<protein>
    <submittedName>
        <fullName evidence="5">Heat-shock protein</fullName>
    </submittedName>
</protein>
<gene>
    <name evidence="5" type="ORF">CVT23_21555</name>
</gene>
<keyword evidence="6" id="KW-1185">Reference proteome</keyword>
<keyword evidence="1" id="KW-0346">Stress response</keyword>
<dbReference type="SUPFAM" id="SSF49764">
    <property type="entry name" value="HSP20-like chaperones"/>
    <property type="match status" value="1"/>
</dbReference>
<evidence type="ECO:0000313" key="5">
    <source>
        <dbReference type="EMBL" id="PJK27507.1"/>
    </source>
</evidence>
<dbReference type="Proteomes" id="UP000229498">
    <property type="component" value="Unassembled WGS sequence"/>
</dbReference>
<dbReference type="InterPro" id="IPR002068">
    <property type="entry name" value="A-crystallin/Hsp20_dom"/>
</dbReference>
<dbReference type="PROSITE" id="PS01031">
    <property type="entry name" value="SHSP"/>
    <property type="match status" value="1"/>
</dbReference>
<evidence type="ECO:0000256" key="2">
    <source>
        <dbReference type="PROSITE-ProRule" id="PRU00285"/>
    </source>
</evidence>
<dbReference type="Gene3D" id="2.60.40.790">
    <property type="match status" value="1"/>
</dbReference>
<name>A0A2M9FVN3_9PROT</name>
<dbReference type="RefSeq" id="WP_109795220.1">
    <property type="nucleotide sequence ID" value="NZ_PHIG01000063.1"/>
</dbReference>